<protein>
    <submittedName>
        <fullName evidence="7">MFS transporter</fullName>
    </submittedName>
</protein>
<dbReference type="Gene3D" id="1.20.1250.20">
    <property type="entry name" value="MFS general substrate transporter like domains"/>
    <property type="match status" value="1"/>
</dbReference>
<dbReference type="GO" id="GO:0046943">
    <property type="term" value="F:carboxylic acid transmembrane transporter activity"/>
    <property type="evidence" value="ECO:0007669"/>
    <property type="project" value="TreeGrafter"/>
</dbReference>
<dbReference type="Proteomes" id="UP000440096">
    <property type="component" value="Unassembled WGS sequence"/>
</dbReference>
<proteinExistence type="predicted"/>
<feature type="transmembrane region" description="Helical" evidence="5">
    <location>
        <begin position="12"/>
        <end position="37"/>
    </location>
</feature>
<dbReference type="OrthoDB" id="3768022at2"/>
<dbReference type="AlphaFoldDB" id="A0A6N7YLI2"/>
<keyword evidence="8" id="KW-1185">Reference proteome</keyword>
<dbReference type="PROSITE" id="PS50850">
    <property type="entry name" value="MFS"/>
    <property type="match status" value="1"/>
</dbReference>
<feature type="transmembrane region" description="Helical" evidence="5">
    <location>
        <begin position="346"/>
        <end position="369"/>
    </location>
</feature>
<feature type="transmembrane region" description="Helical" evidence="5">
    <location>
        <begin position="164"/>
        <end position="185"/>
    </location>
</feature>
<accession>A0A6N7YLI2</accession>
<evidence type="ECO:0000256" key="4">
    <source>
        <dbReference type="ARBA" id="ARBA00023136"/>
    </source>
</evidence>
<dbReference type="PANTHER" id="PTHR23508:SF10">
    <property type="entry name" value="CARBOXYLIC ACID TRANSPORTER PROTEIN HOMOLOG"/>
    <property type="match status" value="1"/>
</dbReference>
<dbReference type="PANTHER" id="PTHR23508">
    <property type="entry name" value="CARBOXYLIC ACID TRANSPORTER PROTEIN HOMOLOG"/>
    <property type="match status" value="1"/>
</dbReference>
<feature type="transmembrane region" description="Helical" evidence="5">
    <location>
        <begin position="375"/>
        <end position="396"/>
    </location>
</feature>
<dbReference type="Pfam" id="PF07690">
    <property type="entry name" value="MFS_1"/>
    <property type="match status" value="1"/>
</dbReference>
<evidence type="ECO:0000259" key="6">
    <source>
        <dbReference type="PROSITE" id="PS50850"/>
    </source>
</evidence>
<dbReference type="InterPro" id="IPR011701">
    <property type="entry name" value="MFS"/>
</dbReference>
<feature type="transmembrane region" description="Helical" evidence="5">
    <location>
        <begin position="102"/>
        <end position="124"/>
    </location>
</feature>
<feature type="transmembrane region" description="Helical" evidence="5">
    <location>
        <begin position="312"/>
        <end position="334"/>
    </location>
</feature>
<evidence type="ECO:0000256" key="2">
    <source>
        <dbReference type="ARBA" id="ARBA00022692"/>
    </source>
</evidence>
<feature type="transmembrane region" description="Helical" evidence="5">
    <location>
        <begin position="256"/>
        <end position="278"/>
    </location>
</feature>
<evidence type="ECO:0000313" key="8">
    <source>
        <dbReference type="Proteomes" id="UP000440096"/>
    </source>
</evidence>
<comment type="caution">
    <text evidence="7">The sequence shown here is derived from an EMBL/GenBank/DDBJ whole genome shotgun (WGS) entry which is preliminary data.</text>
</comment>
<organism evidence="7 8">
    <name type="scientific">Amycolatopsis pithecellobii</name>
    <dbReference type="NCBI Taxonomy" id="664692"/>
    <lineage>
        <taxon>Bacteria</taxon>
        <taxon>Bacillati</taxon>
        <taxon>Actinomycetota</taxon>
        <taxon>Actinomycetes</taxon>
        <taxon>Pseudonocardiales</taxon>
        <taxon>Pseudonocardiaceae</taxon>
        <taxon>Amycolatopsis</taxon>
    </lineage>
</organism>
<evidence type="ECO:0000256" key="5">
    <source>
        <dbReference type="SAM" id="Phobius"/>
    </source>
</evidence>
<name>A0A6N7YLI2_9PSEU</name>
<feature type="transmembrane region" description="Helical" evidence="5">
    <location>
        <begin position="285"/>
        <end position="306"/>
    </location>
</feature>
<feature type="transmembrane region" description="Helical" evidence="5">
    <location>
        <begin position="220"/>
        <end position="244"/>
    </location>
</feature>
<sequence>MSDKVTKPQFMAWLTAFAGWTFDYYEISLMTFLVVPIAAEFHLSPGQTAFLLSMQLLGIAVGGVIFGYLGDRIGRRRVLMITIALFGIFTLARAFTPGYYTLLAFGVIAAIGLGGEFGVGQSLVSEVMPTGKRGWWGAALYSGAGIGLAGSALVGGYLLPVVGWRWVFAISCFPIALAIIARFAVPESDKWARHTDGSKQGRVAKTDWALVRSPKFLKPLLLCLFACAISFFGFYGVAAFLPTYLIKVQGFSFSKAAWFTVVVGMSISIGSITCGWLADRLGRRLTWSLMASFATVGSVLLGLVFTARITSAWSLVPVFVMYFGTSGAAAFGIVFSEQFPTRVRSLGVGTALQIGRGLSFFPPLIAAAIYPVYGYSPLVFGAAVLFGILAVVGLAFKEGRGRSIDDIEADFAPTPPRTTAITEESRHV</sequence>
<dbReference type="RefSeq" id="WP_154755147.1">
    <property type="nucleotide sequence ID" value="NZ_WMBA01000003.1"/>
</dbReference>
<keyword evidence="4 5" id="KW-0472">Membrane</keyword>
<feature type="domain" description="Major facilitator superfamily (MFS) profile" evidence="6">
    <location>
        <begin position="12"/>
        <end position="399"/>
    </location>
</feature>
<feature type="transmembrane region" description="Helical" evidence="5">
    <location>
        <begin position="136"/>
        <end position="158"/>
    </location>
</feature>
<dbReference type="InterPro" id="IPR036259">
    <property type="entry name" value="MFS_trans_sf"/>
</dbReference>
<dbReference type="SUPFAM" id="SSF103473">
    <property type="entry name" value="MFS general substrate transporter"/>
    <property type="match status" value="1"/>
</dbReference>
<reference evidence="7 8" key="1">
    <citation type="submission" date="2019-11" db="EMBL/GenBank/DDBJ databases">
        <title>Draft genome of Amycolatopsis RM579.</title>
        <authorList>
            <person name="Duangmal K."/>
            <person name="Mingma R."/>
        </authorList>
    </citation>
    <scope>NUCLEOTIDE SEQUENCE [LARGE SCALE GENOMIC DNA]</scope>
    <source>
        <strain evidence="7 8">RM579</strain>
    </source>
</reference>
<evidence type="ECO:0000256" key="1">
    <source>
        <dbReference type="ARBA" id="ARBA00004651"/>
    </source>
</evidence>
<keyword evidence="2 5" id="KW-0812">Transmembrane</keyword>
<keyword evidence="3 5" id="KW-1133">Transmembrane helix</keyword>
<dbReference type="GO" id="GO:0005886">
    <property type="term" value="C:plasma membrane"/>
    <property type="evidence" value="ECO:0007669"/>
    <property type="project" value="UniProtKB-SubCell"/>
</dbReference>
<evidence type="ECO:0000256" key="3">
    <source>
        <dbReference type="ARBA" id="ARBA00022989"/>
    </source>
</evidence>
<feature type="transmembrane region" description="Helical" evidence="5">
    <location>
        <begin position="78"/>
        <end position="96"/>
    </location>
</feature>
<comment type="subcellular location">
    <subcellularLocation>
        <location evidence="1">Cell membrane</location>
        <topology evidence="1">Multi-pass membrane protein</topology>
    </subcellularLocation>
</comment>
<evidence type="ECO:0000313" key="7">
    <source>
        <dbReference type="EMBL" id="MTD52882.1"/>
    </source>
</evidence>
<dbReference type="InterPro" id="IPR020846">
    <property type="entry name" value="MFS_dom"/>
</dbReference>
<feature type="transmembrane region" description="Helical" evidence="5">
    <location>
        <begin position="49"/>
        <end position="69"/>
    </location>
</feature>
<dbReference type="EMBL" id="WMBA01000003">
    <property type="protein sequence ID" value="MTD52882.1"/>
    <property type="molecule type" value="Genomic_DNA"/>
</dbReference>
<gene>
    <name evidence="7" type="ORF">GKO32_02675</name>
</gene>